<dbReference type="InterPro" id="IPR018062">
    <property type="entry name" value="HTH_AraC-typ_CS"/>
</dbReference>
<keyword evidence="3" id="KW-0597">Phosphoprotein</keyword>
<gene>
    <name evidence="16" type="ORF">MNBD_BACTEROID03-630</name>
</gene>
<dbReference type="CDD" id="cd00082">
    <property type="entry name" value="HisKA"/>
    <property type="match status" value="1"/>
</dbReference>
<dbReference type="SUPFAM" id="SSF55874">
    <property type="entry name" value="ATPase domain of HSP90 chaperone/DNA topoisomerase II/histidine kinase"/>
    <property type="match status" value="1"/>
</dbReference>
<keyword evidence="11" id="KW-0804">Transcription</keyword>
<feature type="domain" description="Histidine kinase" evidence="14">
    <location>
        <begin position="339"/>
        <end position="555"/>
    </location>
</feature>
<dbReference type="InterPro" id="IPR009057">
    <property type="entry name" value="Homeodomain-like_sf"/>
</dbReference>
<dbReference type="InterPro" id="IPR036097">
    <property type="entry name" value="HisK_dim/P_sf"/>
</dbReference>
<evidence type="ECO:0000259" key="14">
    <source>
        <dbReference type="PROSITE" id="PS50109"/>
    </source>
</evidence>
<dbReference type="PRINTS" id="PR00344">
    <property type="entry name" value="BCTRLSENSOR"/>
</dbReference>
<dbReference type="AlphaFoldDB" id="A0A3B0T7K0"/>
<keyword evidence="12" id="KW-1133">Transmembrane helix</keyword>
<dbReference type="InterPro" id="IPR005467">
    <property type="entry name" value="His_kinase_dom"/>
</dbReference>
<dbReference type="SMART" id="SM00387">
    <property type="entry name" value="HATPase_c"/>
    <property type="match status" value="1"/>
</dbReference>
<keyword evidence="4" id="KW-0808">Transferase</keyword>
<dbReference type="PROSITE" id="PS01124">
    <property type="entry name" value="HTH_ARAC_FAMILY_2"/>
    <property type="match status" value="1"/>
</dbReference>
<dbReference type="PROSITE" id="PS50110">
    <property type="entry name" value="RESPONSE_REGULATORY"/>
    <property type="match status" value="1"/>
</dbReference>
<dbReference type="Pfam" id="PF07495">
    <property type="entry name" value="Y_Y_Y"/>
    <property type="match status" value="1"/>
</dbReference>
<keyword evidence="12" id="KW-0472">Membrane</keyword>
<dbReference type="InterPro" id="IPR013783">
    <property type="entry name" value="Ig-like_fold"/>
</dbReference>
<dbReference type="EMBL" id="UOEL01000120">
    <property type="protein sequence ID" value="VAW14671.1"/>
    <property type="molecule type" value="Genomic_DNA"/>
</dbReference>
<dbReference type="GO" id="GO:0000155">
    <property type="term" value="F:phosphorelay sensor kinase activity"/>
    <property type="evidence" value="ECO:0007669"/>
    <property type="project" value="InterPro"/>
</dbReference>
<dbReference type="FunFam" id="1.10.287.130:FF:000045">
    <property type="entry name" value="Two-component system sensor histidine kinase/response regulator"/>
    <property type="match status" value="1"/>
</dbReference>
<reference evidence="16" key="1">
    <citation type="submission" date="2018-06" db="EMBL/GenBank/DDBJ databases">
        <authorList>
            <person name="Zhirakovskaya E."/>
        </authorList>
    </citation>
    <scope>NUCLEOTIDE SEQUENCE</scope>
</reference>
<dbReference type="CDD" id="cd16922">
    <property type="entry name" value="HATPase_EvgS-ArcB-TorS-like"/>
    <property type="match status" value="1"/>
</dbReference>
<feature type="transmembrane region" description="Helical" evidence="12">
    <location>
        <begin position="269"/>
        <end position="287"/>
    </location>
</feature>
<dbReference type="Pfam" id="PF00072">
    <property type="entry name" value="Response_reg"/>
    <property type="match status" value="1"/>
</dbReference>
<keyword evidence="8" id="KW-0902">Two-component regulatory system</keyword>
<sequence>QLKKRIAAIPKDSLYPVQHYDTLAGLPSIEYNDIFYLDKKIYALNSSNGIYRFDKKSQLFSKDTFLMNQYDTTSVTGFYNSFGTDKDDVWHITGDNDGVRKIFNLNGNQISELPESKLFNNLKTFHIYEADSIVFFSGPKGIIAYNRRMKIPKSKFHPVQLRKVFIKNDSLVYAGKNATSEYNFPYKQNAVQFEYSLPYYTKPEKNEYQYILEGFDQDWSKWSLETKNNYTNIAEGTYTFKVRAKNLFGEISKEDSYVFTVLPPWYRSWWAYFLYILGAVLTIILFSQWRSKQLRAKNLALEKTVANRTEEISEKNVQLESQTERLKELDTMKTRLFANISHEFRTPLTLIKGPIEKLEETQKNTISTTNIKMIRRNANRLLNLVNQLLDLSKLDSGKLRLNVAEGDVFKCVRTAASSFGSHAASRNIDYRIKIPSRPLWGSFDRDKIEKIMYNLLSNAFKFTADEGKISITASFRHNQLELKVSDTGSGIAAEKLPHIYDRFFQVDDSYTREKAGSGIGLALTKELVQLMNGKIYVESELGKGTRFKVHMPIEEIKSYQKDAIQEKPIAVFENEDEKPTSTVSNKRTASILIIEDNNDMRHFIREQLIQDYDIFEAPNGKEGLKKATKLMPDLIITDLMMPQMDGITLCKKLKTNIATSHIPVIMLTAKAGIENKLEGLETGADDYLTKPFNAKELQVRTKNLIAQRQQLRELFSKNISLDPKEITVTSLDNKFLEQVLGLLEEKHADSEFGVPRMQEQLGMGKTRLHTKIKALTDQPPGELLRNFRLKRAAQLLSQNAENISQVAYSVGFNSLSYFTRCFKEFYGMSPSEYVKKGK</sequence>
<name>A0A3B0T7K0_9ZZZZ</name>
<evidence type="ECO:0000259" key="13">
    <source>
        <dbReference type="PROSITE" id="PS01124"/>
    </source>
</evidence>
<dbReference type="InterPro" id="IPR003594">
    <property type="entry name" value="HATPase_dom"/>
</dbReference>
<dbReference type="Gene3D" id="3.30.565.10">
    <property type="entry name" value="Histidine kinase-like ATPase, C-terminal domain"/>
    <property type="match status" value="1"/>
</dbReference>
<evidence type="ECO:0000256" key="6">
    <source>
        <dbReference type="ARBA" id="ARBA00022777"/>
    </source>
</evidence>
<dbReference type="PANTHER" id="PTHR43547:SF2">
    <property type="entry name" value="HYBRID SIGNAL TRANSDUCTION HISTIDINE KINASE C"/>
    <property type="match status" value="1"/>
</dbReference>
<keyword evidence="5" id="KW-0547">Nucleotide-binding</keyword>
<dbReference type="GO" id="GO:0043565">
    <property type="term" value="F:sequence-specific DNA binding"/>
    <property type="evidence" value="ECO:0007669"/>
    <property type="project" value="InterPro"/>
</dbReference>
<organism evidence="16">
    <name type="scientific">hydrothermal vent metagenome</name>
    <dbReference type="NCBI Taxonomy" id="652676"/>
    <lineage>
        <taxon>unclassified sequences</taxon>
        <taxon>metagenomes</taxon>
        <taxon>ecological metagenomes</taxon>
    </lineage>
</organism>
<protein>
    <recommendedName>
        <fullName evidence="2">histidine kinase</fullName>
        <ecNumber evidence="2">2.7.13.3</ecNumber>
    </recommendedName>
</protein>
<dbReference type="InterPro" id="IPR003661">
    <property type="entry name" value="HisK_dim/P_dom"/>
</dbReference>
<dbReference type="Gene3D" id="1.10.287.130">
    <property type="match status" value="1"/>
</dbReference>
<accession>A0A3B0T7K0</accession>
<keyword evidence="9" id="KW-0805">Transcription regulation</keyword>
<evidence type="ECO:0000256" key="2">
    <source>
        <dbReference type="ARBA" id="ARBA00012438"/>
    </source>
</evidence>
<dbReference type="GO" id="GO:0005524">
    <property type="term" value="F:ATP binding"/>
    <property type="evidence" value="ECO:0007669"/>
    <property type="project" value="UniProtKB-KW"/>
</dbReference>
<keyword evidence="6" id="KW-0418">Kinase</keyword>
<evidence type="ECO:0000259" key="15">
    <source>
        <dbReference type="PROSITE" id="PS50110"/>
    </source>
</evidence>
<dbReference type="InterPro" id="IPR018060">
    <property type="entry name" value="HTH_AraC"/>
</dbReference>
<comment type="catalytic activity">
    <reaction evidence="1">
        <text>ATP + protein L-histidine = ADP + protein N-phospho-L-histidine.</text>
        <dbReference type="EC" id="2.7.13.3"/>
    </reaction>
</comment>
<dbReference type="SMART" id="SM00342">
    <property type="entry name" value="HTH_ARAC"/>
    <property type="match status" value="1"/>
</dbReference>
<evidence type="ECO:0000256" key="1">
    <source>
        <dbReference type="ARBA" id="ARBA00000085"/>
    </source>
</evidence>
<feature type="domain" description="Response regulatory" evidence="15">
    <location>
        <begin position="590"/>
        <end position="705"/>
    </location>
</feature>
<feature type="domain" description="HTH araC/xylS-type" evidence="13">
    <location>
        <begin position="737"/>
        <end position="836"/>
    </location>
</feature>
<dbReference type="CDD" id="cd17574">
    <property type="entry name" value="REC_OmpR"/>
    <property type="match status" value="1"/>
</dbReference>
<evidence type="ECO:0000256" key="7">
    <source>
        <dbReference type="ARBA" id="ARBA00022840"/>
    </source>
</evidence>
<dbReference type="InterPro" id="IPR011123">
    <property type="entry name" value="Y_Y_Y"/>
</dbReference>
<evidence type="ECO:0000256" key="12">
    <source>
        <dbReference type="SAM" id="Phobius"/>
    </source>
</evidence>
<dbReference type="FunFam" id="3.40.50.2300:FF:000138">
    <property type="entry name" value="Two-component system sensor histidine kinase/response regulator"/>
    <property type="match status" value="1"/>
</dbReference>
<dbReference type="PANTHER" id="PTHR43547">
    <property type="entry name" value="TWO-COMPONENT HISTIDINE KINASE"/>
    <property type="match status" value="1"/>
</dbReference>
<dbReference type="InterPro" id="IPR004358">
    <property type="entry name" value="Sig_transdc_His_kin-like_C"/>
</dbReference>
<dbReference type="Gene3D" id="2.60.40.10">
    <property type="entry name" value="Immunoglobulins"/>
    <property type="match status" value="1"/>
</dbReference>
<evidence type="ECO:0000256" key="3">
    <source>
        <dbReference type="ARBA" id="ARBA00022553"/>
    </source>
</evidence>
<dbReference type="SUPFAM" id="SSF52172">
    <property type="entry name" value="CheY-like"/>
    <property type="match status" value="1"/>
</dbReference>
<evidence type="ECO:0000256" key="11">
    <source>
        <dbReference type="ARBA" id="ARBA00023163"/>
    </source>
</evidence>
<dbReference type="SMART" id="SM00448">
    <property type="entry name" value="REC"/>
    <property type="match status" value="1"/>
</dbReference>
<dbReference type="Pfam" id="PF12833">
    <property type="entry name" value="HTH_18"/>
    <property type="match status" value="1"/>
</dbReference>
<evidence type="ECO:0000256" key="8">
    <source>
        <dbReference type="ARBA" id="ARBA00023012"/>
    </source>
</evidence>
<evidence type="ECO:0000313" key="16">
    <source>
        <dbReference type="EMBL" id="VAW14671.1"/>
    </source>
</evidence>
<feature type="non-terminal residue" evidence="16">
    <location>
        <position position="1"/>
    </location>
</feature>
<proteinExistence type="predicted"/>
<dbReference type="InterPro" id="IPR011006">
    <property type="entry name" value="CheY-like_superfamily"/>
</dbReference>
<evidence type="ECO:0000256" key="9">
    <source>
        <dbReference type="ARBA" id="ARBA00023015"/>
    </source>
</evidence>
<dbReference type="PROSITE" id="PS00041">
    <property type="entry name" value="HTH_ARAC_FAMILY_1"/>
    <property type="match status" value="1"/>
</dbReference>
<dbReference type="InterPro" id="IPR036890">
    <property type="entry name" value="HATPase_C_sf"/>
</dbReference>
<evidence type="ECO:0000256" key="10">
    <source>
        <dbReference type="ARBA" id="ARBA00023125"/>
    </source>
</evidence>
<dbReference type="FunFam" id="3.30.565.10:FF:000037">
    <property type="entry name" value="Hybrid sensor histidine kinase/response regulator"/>
    <property type="match status" value="1"/>
</dbReference>
<dbReference type="SUPFAM" id="SSF47384">
    <property type="entry name" value="Homodimeric domain of signal transducing histidine kinase"/>
    <property type="match status" value="1"/>
</dbReference>
<evidence type="ECO:0000256" key="4">
    <source>
        <dbReference type="ARBA" id="ARBA00022679"/>
    </source>
</evidence>
<dbReference type="Pfam" id="PF02518">
    <property type="entry name" value="HATPase_c"/>
    <property type="match status" value="1"/>
</dbReference>
<dbReference type="Pfam" id="PF00512">
    <property type="entry name" value="HisKA"/>
    <property type="match status" value="1"/>
</dbReference>
<dbReference type="SUPFAM" id="SSF46689">
    <property type="entry name" value="Homeodomain-like"/>
    <property type="match status" value="1"/>
</dbReference>
<dbReference type="EC" id="2.7.13.3" evidence="2"/>
<dbReference type="Gene3D" id="3.40.50.2300">
    <property type="match status" value="1"/>
</dbReference>
<keyword evidence="10 16" id="KW-0238">DNA-binding</keyword>
<keyword evidence="7" id="KW-0067">ATP-binding</keyword>
<dbReference type="PROSITE" id="PS50109">
    <property type="entry name" value="HIS_KIN"/>
    <property type="match status" value="1"/>
</dbReference>
<dbReference type="InterPro" id="IPR001789">
    <property type="entry name" value="Sig_transdc_resp-reg_receiver"/>
</dbReference>
<evidence type="ECO:0000256" key="5">
    <source>
        <dbReference type="ARBA" id="ARBA00022741"/>
    </source>
</evidence>
<dbReference type="GO" id="GO:0003700">
    <property type="term" value="F:DNA-binding transcription factor activity"/>
    <property type="evidence" value="ECO:0007669"/>
    <property type="project" value="InterPro"/>
</dbReference>
<keyword evidence="12" id="KW-0812">Transmembrane</keyword>
<dbReference type="Gene3D" id="1.10.10.60">
    <property type="entry name" value="Homeodomain-like"/>
    <property type="match status" value="1"/>
</dbReference>
<dbReference type="SMART" id="SM00388">
    <property type="entry name" value="HisKA"/>
    <property type="match status" value="1"/>
</dbReference>